<keyword evidence="2" id="KW-0489">Methyltransferase</keyword>
<evidence type="ECO:0000256" key="2">
    <source>
        <dbReference type="ARBA" id="ARBA00022603"/>
    </source>
</evidence>
<dbReference type="SUPFAM" id="SSF53335">
    <property type="entry name" value="S-adenosyl-L-methionine-dependent methyltransferases"/>
    <property type="match status" value="1"/>
</dbReference>
<dbReference type="GO" id="GO:0005739">
    <property type="term" value="C:mitochondrion"/>
    <property type="evidence" value="ECO:0007669"/>
    <property type="project" value="TreeGrafter"/>
</dbReference>
<evidence type="ECO:0000256" key="3">
    <source>
        <dbReference type="ARBA" id="ARBA00022679"/>
    </source>
</evidence>
<organism evidence="7">
    <name type="scientific">Ditylum brightwellii</name>
    <dbReference type="NCBI Taxonomy" id="49249"/>
    <lineage>
        <taxon>Eukaryota</taxon>
        <taxon>Sar</taxon>
        <taxon>Stramenopiles</taxon>
        <taxon>Ochrophyta</taxon>
        <taxon>Bacillariophyta</taxon>
        <taxon>Mediophyceae</taxon>
        <taxon>Lithodesmiophycidae</taxon>
        <taxon>Lithodesmiales</taxon>
        <taxon>Lithodesmiaceae</taxon>
        <taxon>Ditylum</taxon>
    </lineage>
</organism>
<dbReference type="Gene3D" id="3.40.50.150">
    <property type="entry name" value="Vaccinia Virus protein VP39"/>
    <property type="match status" value="1"/>
</dbReference>
<dbReference type="InterPro" id="IPR026170">
    <property type="entry name" value="FAM173A/B"/>
</dbReference>
<keyword evidence="4" id="KW-0949">S-adenosyl-L-methionine</keyword>
<keyword evidence="3" id="KW-0808">Transferase</keyword>
<reference evidence="7" key="1">
    <citation type="submission" date="2021-01" db="EMBL/GenBank/DDBJ databases">
        <authorList>
            <person name="Corre E."/>
            <person name="Pelletier E."/>
            <person name="Niang G."/>
            <person name="Scheremetjew M."/>
            <person name="Finn R."/>
            <person name="Kale V."/>
            <person name="Holt S."/>
            <person name="Cochrane G."/>
            <person name="Meng A."/>
            <person name="Brown T."/>
            <person name="Cohen L."/>
        </authorList>
    </citation>
    <scope>NUCLEOTIDE SEQUENCE</scope>
    <source>
        <strain evidence="7">Pop2</strain>
    </source>
</reference>
<evidence type="ECO:0000256" key="5">
    <source>
        <dbReference type="SAM" id="MobiDB-lite"/>
    </source>
</evidence>
<dbReference type="PANTHER" id="PTHR13610:SF9">
    <property type="entry name" value="FI06469P"/>
    <property type="match status" value="1"/>
</dbReference>
<keyword evidence="6" id="KW-1133">Transmembrane helix</keyword>
<feature type="transmembrane region" description="Helical" evidence="6">
    <location>
        <begin position="64"/>
        <end position="83"/>
    </location>
</feature>
<protein>
    <recommendedName>
        <fullName evidence="8">Methyltransferase domain-containing protein</fullName>
    </recommendedName>
</protein>
<evidence type="ECO:0000313" key="7">
    <source>
        <dbReference type="EMBL" id="CAD9318959.1"/>
    </source>
</evidence>
<accession>A0A7S2E781</accession>
<dbReference type="EMBL" id="HBGN01008059">
    <property type="protein sequence ID" value="CAD9318959.1"/>
    <property type="molecule type" value="Transcribed_RNA"/>
</dbReference>
<sequence length="319" mass="34806">MGMTTTPKQSVPACNNNNNSNNNLTKEEQEILSSLGLSSHDLSSSSSYKSNSNNASTSNSVHPLVAAGLGGAFLLNLGILLSLPPVLRGKGAPYLPTFSKNLDTTFDQIRRQLQRQQCTSQLVRNTSALPSLSKEGGVVSNDVTSFQTLQKQESERNSGKKLQFVDLGSGDGRVVFRAAREGLFHKCTGYEINPVLHLWASIRRLFQAPTYYSNTNFYIRDLWKVDLSNADVIAVYGLQPIMTKLGLKMKEELKPGSIVVSNVFEIPGWKPSGASRNGVHLYCIPECWDWSGGGSHVTNGIHDACNDDDGPKDAQTIKT</sequence>
<proteinExistence type="inferred from homology"/>
<keyword evidence="6" id="KW-0812">Transmembrane</keyword>
<name>A0A7S2E781_9STRA</name>
<dbReference type="InterPro" id="IPR029063">
    <property type="entry name" value="SAM-dependent_MTases_sf"/>
</dbReference>
<feature type="region of interest" description="Disordered" evidence="5">
    <location>
        <begin position="1"/>
        <end position="23"/>
    </location>
</feature>
<evidence type="ECO:0000256" key="6">
    <source>
        <dbReference type="SAM" id="Phobius"/>
    </source>
</evidence>
<keyword evidence="6" id="KW-0472">Membrane</keyword>
<comment type="similarity">
    <text evidence="1">Belongs to the ANT/ATPSC lysine N-methyltransferase family.</text>
</comment>
<feature type="compositionally biased region" description="Polar residues" evidence="5">
    <location>
        <begin position="1"/>
        <end position="14"/>
    </location>
</feature>
<dbReference type="PANTHER" id="PTHR13610">
    <property type="entry name" value="METHYLTRANSFERASE DOMAIN-CONTAINING PROTEIN"/>
    <property type="match status" value="1"/>
</dbReference>
<dbReference type="GO" id="GO:1905706">
    <property type="term" value="P:regulation of mitochondrial ATP synthesis coupled proton transport"/>
    <property type="evidence" value="ECO:0007669"/>
    <property type="project" value="TreeGrafter"/>
</dbReference>
<dbReference type="GO" id="GO:0016279">
    <property type="term" value="F:protein-lysine N-methyltransferase activity"/>
    <property type="evidence" value="ECO:0007669"/>
    <property type="project" value="InterPro"/>
</dbReference>
<evidence type="ECO:0000256" key="4">
    <source>
        <dbReference type="ARBA" id="ARBA00022691"/>
    </source>
</evidence>
<dbReference type="AlphaFoldDB" id="A0A7S2E781"/>
<evidence type="ECO:0000256" key="1">
    <source>
        <dbReference type="ARBA" id="ARBA00010633"/>
    </source>
</evidence>
<gene>
    <name evidence="7" type="ORF">DBRI1063_LOCUS5145</name>
</gene>
<evidence type="ECO:0008006" key="8">
    <source>
        <dbReference type="Google" id="ProtNLM"/>
    </source>
</evidence>
<dbReference type="GO" id="GO:0032259">
    <property type="term" value="P:methylation"/>
    <property type="evidence" value="ECO:0007669"/>
    <property type="project" value="UniProtKB-KW"/>
</dbReference>